<keyword evidence="1" id="KW-0805">Transcription regulation</keyword>
<dbReference type="AlphaFoldDB" id="A0A841L1S2"/>
<dbReference type="PROSITE" id="PS50995">
    <property type="entry name" value="HTH_MARR_2"/>
    <property type="match status" value="1"/>
</dbReference>
<dbReference type="GO" id="GO:0003700">
    <property type="term" value="F:DNA-binding transcription factor activity"/>
    <property type="evidence" value="ECO:0007669"/>
    <property type="project" value="InterPro"/>
</dbReference>
<feature type="domain" description="HTH marR-type" evidence="4">
    <location>
        <begin position="18"/>
        <end position="152"/>
    </location>
</feature>
<dbReference type="Gene3D" id="1.10.10.10">
    <property type="entry name" value="Winged helix-like DNA-binding domain superfamily/Winged helix DNA-binding domain"/>
    <property type="match status" value="1"/>
</dbReference>
<dbReference type="SUPFAM" id="SSF46785">
    <property type="entry name" value="Winged helix' DNA-binding domain"/>
    <property type="match status" value="1"/>
</dbReference>
<proteinExistence type="predicted"/>
<dbReference type="InterPro" id="IPR023187">
    <property type="entry name" value="Tscrpt_reg_MarR-type_CS"/>
</dbReference>
<dbReference type="PROSITE" id="PS01117">
    <property type="entry name" value="HTH_MARR_1"/>
    <property type="match status" value="1"/>
</dbReference>
<gene>
    <name evidence="5" type="ORF">HNQ80_003218</name>
</gene>
<dbReference type="InterPro" id="IPR036390">
    <property type="entry name" value="WH_DNA-bd_sf"/>
</dbReference>
<dbReference type="EMBL" id="JACHEN010000020">
    <property type="protein sequence ID" value="MBB6217112.1"/>
    <property type="molecule type" value="Genomic_DNA"/>
</dbReference>
<evidence type="ECO:0000313" key="5">
    <source>
        <dbReference type="EMBL" id="MBB6217112.1"/>
    </source>
</evidence>
<keyword evidence="2" id="KW-0238">DNA-binding</keyword>
<organism evidence="5 6">
    <name type="scientific">Anaerosolibacter carboniphilus</name>
    <dbReference type="NCBI Taxonomy" id="1417629"/>
    <lineage>
        <taxon>Bacteria</taxon>
        <taxon>Bacillati</taxon>
        <taxon>Bacillota</taxon>
        <taxon>Clostridia</taxon>
        <taxon>Peptostreptococcales</taxon>
        <taxon>Thermotaleaceae</taxon>
        <taxon>Anaerosolibacter</taxon>
    </lineage>
</organism>
<dbReference type="InterPro" id="IPR036388">
    <property type="entry name" value="WH-like_DNA-bd_sf"/>
</dbReference>
<keyword evidence="3" id="KW-0804">Transcription</keyword>
<reference evidence="5 6" key="1">
    <citation type="submission" date="2020-08" db="EMBL/GenBank/DDBJ databases">
        <title>Genomic Encyclopedia of Type Strains, Phase IV (KMG-IV): sequencing the most valuable type-strain genomes for metagenomic binning, comparative biology and taxonomic classification.</title>
        <authorList>
            <person name="Goeker M."/>
        </authorList>
    </citation>
    <scope>NUCLEOTIDE SEQUENCE [LARGE SCALE GENOMIC DNA]</scope>
    <source>
        <strain evidence="5 6">DSM 103526</strain>
    </source>
</reference>
<evidence type="ECO:0000256" key="1">
    <source>
        <dbReference type="ARBA" id="ARBA00023015"/>
    </source>
</evidence>
<evidence type="ECO:0000256" key="3">
    <source>
        <dbReference type="ARBA" id="ARBA00023163"/>
    </source>
</evidence>
<comment type="caution">
    <text evidence="5">The sequence shown here is derived from an EMBL/GenBank/DDBJ whole genome shotgun (WGS) entry which is preliminary data.</text>
</comment>
<dbReference type="RefSeq" id="WP_184311626.1">
    <property type="nucleotide sequence ID" value="NZ_JACHEN010000020.1"/>
</dbReference>
<dbReference type="PRINTS" id="PR00598">
    <property type="entry name" value="HTHMARR"/>
</dbReference>
<evidence type="ECO:0000259" key="4">
    <source>
        <dbReference type="PROSITE" id="PS50995"/>
    </source>
</evidence>
<dbReference type="InterPro" id="IPR000835">
    <property type="entry name" value="HTH_MarR-typ"/>
</dbReference>
<dbReference type="PANTHER" id="PTHR42756:SF1">
    <property type="entry name" value="TRANSCRIPTIONAL REPRESSOR OF EMRAB OPERON"/>
    <property type="match status" value="1"/>
</dbReference>
<name>A0A841L1S2_9FIRM</name>
<dbReference type="Pfam" id="PF01047">
    <property type="entry name" value="MarR"/>
    <property type="match status" value="1"/>
</dbReference>
<sequence>MAKLKGLLEGYSWVDEITNKVIIELKKTSDILEELHSQFFSRYGISNTKFNVLAILYNGPMEGMILSEISELMLVTKGNMTGLIDRLEKQGFVERIRDDDDRRKISAVITEEGRVFTQMVIEDYKRWTKEILVDIKMEEKNELILTLKKIQNGIVIAHHYKEGDQENEVF</sequence>
<dbReference type="PANTHER" id="PTHR42756">
    <property type="entry name" value="TRANSCRIPTIONAL REGULATOR, MARR"/>
    <property type="match status" value="1"/>
</dbReference>
<evidence type="ECO:0000313" key="6">
    <source>
        <dbReference type="Proteomes" id="UP000579281"/>
    </source>
</evidence>
<dbReference type="GO" id="GO:0003677">
    <property type="term" value="F:DNA binding"/>
    <property type="evidence" value="ECO:0007669"/>
    <property type="project" value="UniProtKB-KW"/>
</dbReference>
<accession>A0A841L1S2</accession>
<dbReference type="Proteomes" id="UP000579281">
    <property type="component" value="Unassembled WGS sequence"/>
</dbReference>
<dbReference type="SMART" id="SM00347">
    <property type="entry name" value="HTH_MARR"/>
    <property type="match status" value="1"/>
</dbReference>
<evidence type="ECO:0000256" key="2">
    <source>
        <dbReference type="ARBA" id="ARBA00023125"/>
    </source>
</evidence>
<protein>
    <submittedName>
        <fullName evidence="5">MarR family 2-MHQ and catechol resistance regulon transcriptional repressor</fullName>
    </submittedName>
</protein>
<keyword evidence="6" id="KW-1185">Reference proteome</keyword>